<accession>A0A0E9SHB0</accession>
<sequence>MYSYQQVFEMWKSNVNVKTEKKKTLVGGEC</sequence>
<reference evidence="1" key="1">
    <citation type="submission" date="2014-11" db="EMBL/GenBank/DDBJ databases">
        <authorList>
            <person name="Amaro Gonzalez C."/>
        </authorList>
    </citation>
    <scope>NUCLEOTIDE SEQUENCE</scope>
</reference>
<dbReference type="EMBL" id="GBXM01067843">
    <property type="protein sequence ID" value="JAH40734.1"/>
    <property type="molecule type" value="Transcribed_RNA"/>
</dbReference>
<organism evidence="1">
    <name type="scientific">Anguilla anguilla</name>
    <name type="common">European freshwater eel</name>
    <name type="synonym">Muraena anguilla</name>
    <dbReference type="NCBI Taxonomy" id="7936"/>
    <lineage>
        <taxon>Eukaryota</taxon>
        <taxon>Metazoa</taxon>
        <taxon>Chordata</taxon>
        <taxon>Craniata</taxon>
        <taxon>Vertebrata</taxon>
        <taxon>Euteleostomi</taxon>
        <taxon>Actinopterygii</taxon>
        <taxon>Neopterygii</taxon>
        <taxon>Teleostei</taxon>
        <taxon>Anguilliformes</taxon>
        <taxon>Anguillidae</taxon>
        <taxon>Anguilla</taxon>
    </lineage>
</organism>
<evidence type="ECO:0000313" key="1">
    <source>
        <dbReference type="EMBL" id="JAH40734.1"/>
    </source>
</evidence>
<protein>
    <submittedName>
        <fullName evidence="1">Uncharacterized protein</fullName>
    </submittedName>
</protein>
<dbReference type="AlphaFoldDB" id="A0A0E9SHB0"/>
<proteinExistence type="predicted"/>
<reference evidence="1" key="2">
    <citation type="journal article" date="2015" name="Fish Shellfish Immunol.">
        <title>Early steps in the European eel (Anguilla anguilla)-Vibrio vulnificus interaction in the gills: Role of the RtxA13 toxin.</title>
        <authorList>
            <person name="Callol A."/>
            <person name="Pajuelo D."/>
            <person name="Ebbesson L."/>
            <person name="Teles M."/>
            <person name="MacKenzie S."/>
            <person name="Amaro C."/>
        </authorList>
    </citation>
    <scope>NUCLEOTIDE SEQUENCE</scope>
</reference>
<name>A0A0E9SHB0_ANGAN</name>